<dbReference type="EMBL" id="BAABGN010000013">
    <property type="protein sequence ID" value="GAA4432549.1"/>
    <property type="molecule type" value="Genomic_DNA"/>
</dbReference>
<sequence>MVARTGATILSWQVPGEDGELVDLSDGYRSGQELNARDGFRNAVLAPWSNRIRDGRYTWRGTEYDVQPGETGVRDGLHGLVSQADFELRGDAGAAEPRLTLVTSIAPDEHAGYPFSVDVTVTYGLETGADGQPTLTVELTATNTGDEDAPAGLGWHPYFRLPGHETIDDLELSVPARTRVIIDEGLIPLPGDAAFETVEPAGDIGLGPVGDAVVDQAFTDLIPGSDGSVTSVIRSPRTGDSLTLRQDPDESRIVHVFTGDILARDRRASMAVEPCSFGADTLNRDPEAMTLAPGSTRRLRAEVVYRRG</sequence>
<reference evidence="2" key="1">
    <citation type="journal article" date="2019" name="Int. J. Syst. Evol. Microbiol.">
        <title>The Global Catalogue of Microorganisms (GCM) 10K type strain sequencing project: providing services to taxonomists for standard genome sequencing and annotation.</title>
        <authorList>
            <consortium name="The Broad Institute Genomics Platform"/>
            <consortium name="The Broad Institute Genome Sequencing Center for Infectious Disease"/>
            <person name="Wu L."/>
            <person name="Ma J."/>
        </authorList>
    </citation>
    <scope>NUCLEOTIDE SEQUENCE [LARGE SCALE GENOMIC DNA]</scope>
    <source>
        <strain evidence="2">JCM 17810</strain>
    </source>
</reference>
<organism evidence="1 2">
    <name type="scientific">Georgenia halophila</name>
    <dbReference type="NCBI Taxonomy" id="620889"/>
    <lineage>
        <taxon>Bacteria</taxon>
        <taxon>Bacillati</taxon>
        <taxon>Actinomycetota</taxon>
        <taxon>Actinomycetes</taxon>
        <taxon>Micrococcales</taxon>
        <taxon>Bogoriellaceae</taxon>
        <taxon>Georgenia</taxon>
    </lineage>
</organism>
<dbReference type="Gene3D" id="2.70.98.10">
    <property type="match status" value="1"/>
</dbReference>
<dbReference type="Pfam" id="PF01263">
    <property type="entry name" value="Aldose_epim"/>
    <property type="match status" value="1"/>
</dbReference>
<dbReference type="Proteomes" id="UP001500622">
    <property type="component" value="Unassembled WGS sequence"/>
</dbReference>
<protein>
    <submittedName>
        <fullName evidence="1">Aldose 1-epimerase</fullName>
    </submittedName>
</protein>
<dbReference type="SUPFAM" id="SSF74650">
    <property type="entry name" value="Galactose mutarotase-like"/>
    <property type="match status" value="1"/>
</dbReference>
<dbReference type="PANTHER" id="PTHR10091">
    <property type="entry name" value="ALDOSE-1-EPIMERASE"/>
    <property type="match status" value="1"/>
</dbReference>
<gene>
    <name evidence="1" type="ORF">GCM10023169_38410</name>
</gene>
<dbReference type="InterPro" id="IPR014718">
    <property type="entry name" value="GH-type_carb-bd"/>
</dbReference>
<evidence type="ECO:0000313" key="1">
    <source>
        <dbReference type="EMBL" id="GAA4432549.1"/>
    </source>
</evidence>
<evidence type="ECO:0000313" key="2">
    <source>
        <dbReference type="Proteomes" id="UP001500622"/>
    </source>
</evidence>
<proteinExistence type="predicted"/>
<comment type="caution">
    <text evidence="1">The sequence shown here is derived from an EMBL/GenBank/DDBJ whole genome shotgun (WGS) entry which is preliminary data.</text>
</comment>
<dbReference type="PANTHER" id="PTHR10091:SF0">
    <property type="entry name" value="GALACTOSE MUTAROTASE"/>
    <property type="match status" value="1"/>
</dbReference>
<dbReference type="InterPro" id="IPR011013">
    <property type="entry name" value="Gal_mutarotase_sf_dom"/>
</dbReference>
<keyword evidence="2" id="KW-1185">Reference proteome</keyword>
<accession>A0ABP8LQI9</accession>
<name>A0ABP8LQI9_9MICO</name>
<dbReference type="InterPro" id="IPR008183">
    <property type="entry name" value="Aldose_1/G6P_1-epimerase"/>
</dbReference>